<dbReference type="AlphaFoldDB" id="A0A9P2RZF6"/>
<keyword evidence="2" id="KW-1185">Reference proteome</keyword>
<dbReference type="EMBL" id="AIMD01000035">
    <property type="protein sequence ID" value="EJF94337.1"/>
    <property type="molecule type" value="Genomic_DNA"/>
</dbReference>
<proteinExistence type="predicted"/>
<gene>
    <name evidence="1" type="ORF">ME9_01258</name>
</gene>
<evidence type="ECO:0000313" key="1">
    <source>
        <dbReference type="EMBL" id="EJF94337.1"/>
    </source>
</evidence>
<name>A0A9P2RZF6_BARTA</name>
<accession>A0A9P2RZF6</accession>
<organism evidence="1 2">
    <name type="scientific">Bartonella taylorii 8TBB</name>
    <dbReference type="NCBI Taxonomy" id="1094560"/>
    <lineage>
        <taxon>Bacteria</taxon>
        <taxon>Pseudomonadati</taxon>
        <taxon>Pseudomonadota</taxon>
        <taxon>Alphaproteobacteria</taxon>
        <taxon>Hyphomicrobiales</taxon>
        <taxon>Bartonellaceae</taxon>
        <taxon>Bartonella</taxon>
    </lineage>
</organism>
<reference evidence="1 2" key="1">
    <citation type="submission" date="2012-03" db="EMBL/GenBank/DDBJ databases">
        <title>The Genome Sequence of Bartonella taylorii 8TBB.</title>
        <authorList>
            <consortium name="The Broad Institute Genome Sequencing Platform"/>
            <consortium name="The Broad Institute Genome Sequencing Center for Infectious Disease"/>
            <person name="Feldgarden M."/>
            <person name="Kirby J."/>
            <person name="Kosoy M."/>
            <person name="Birtles R."/>
            <person name="Probert W.S."/>
            <person name="Chiaraviglio L."/>
            <person name="Young S.K."/>
            <person name="Zeng Q."/>
            <person name="Gargeya S."/>
            <person name="Fitzgerald M."/>
            <person name="Haas B."/>
            <person name="Abouelleil A."/>
            <person name="Alvarado L."/>
            <person name="Arachchi H.M."/>
            <person name="Berlin A."/>
            <person name="Chapman S.B."/>
            <person name="Gearin G."/>
            <person name="Goldberg J."/>
            <person name="Griggs A."/>
            <person name="Gujja S."/>
            <person name="Hansen M."/>
            <person name="Heiman D."/>
            <person name="Howarth C."/>
            <person name="Larimer J."/>
            <person name="Lui A."/>
            <person name="MacDonald P.J.P."/>
            <person name="McCowen C."/>
            <person name="Montmayeur A."/>
            <person name="Murphy C."/>
            <person name="Neiman D."/>
            <person name="Pearson M."/>
            <person name="Priest M."/>
            <person name="Roberts A."/>
            <person name="Saif S."/>
            <person name="Shea T."/>
            <person name="Sisk P."/>
            <person name="Stolte C."/>
            <person name="Sykes S."/>
            <person name="Wortman J."/>
            <person name="Nusbaum C."/>
            <person name="Birren B."/>
        </authorList>
    </citation>
    <scope>NUCLEOTIDE SEQUENCE [LARGE SCALE GENOMIC DNA]</scope>
    <source>
        <strain evidence="1 2">8TBB</strain>
    </source>
</reference>
<comment type="caution">
    <text evidence="1">The sequence shown here is derived from an EMBL/GenBank/DDBJ whole genome shotgun (WGS) entry which is preliminary data.</text>
</comment>
<protein>
    <submittedName>
        <fullName evidence="1">Uncharacterized protein</fullName>
    </submittedName>
</protein>
<evidence type="ECO:0000313" key="2">
    <source>
        <dbReference type="Proteomes" id="UP000002648"/>
    </source>
</evidence>
<sequence>MGYTTDYVFVNNFMVKQMCCFIIPLSIFAKRDEFASALFDAQDVKLIQCLVSVNLLLLTDMLS</sequence>
<dbReference type="Proteomes" id="UP000002648">
    <property type="component" value="Unassembled WGS sequence"/>
</dbReference>